<dbReference type="PANTHER" id="PTHR32332">
    <property type="entry name" value="2-NITROPROPANE DIOXYGENASE"/>
    <property type="match status" value="1"/>
</dbReference>
<evidence type="ECO:0000256" key="1">
    <source>
        <dbReference type="ARBA" id="ARBA00022630"/>
    </source>
</evidence>
<keyword evidence="2" id="KW-0288">FMN</keyword>
<dbReference type="Proteomes" id="UP000267164">
    <property type="component" value="Chromosome"/>
</dbReference>
<evidence type="ECO:0000256" key="2">
    <source>
        <dbReference type="ARBA" id="ARBA00022643"/>
    </source>
</evidence>
<dbReference type="GO" id="GO:0018580">
    <property type="term" value="F:nitronate monooxygenase activity"/>
    <property type="evidence" value="ECO:0007669"/>
    <property type="project" value="InterPro"/>
</dbReference>
<dbReference type="Pfam" id="PF03060">
    <property type="entry name" value="NMO"/>
    <property type="match status" value="2"/>
</dbReference>
<dbReference type="RefSeq" id="WP_120736469.1">
    <property type="nucleotide sequence ID" value="NZ_CP032568.1"/>
</dbReference>
<dbReference type="EMBL" id="CP032568">
    <property type="protein sequence ID" value="AYF74550.1"/>
    <property type="molecule type" value="Genomic_DNA"/>
</dbReference>
<dbReference type="InterPro" id="IPR004136">
    <property type="entry name" value="NMO"/>
</dbReference>
<dbReference type="OrthoDB" id="9778912at2"/>
<dbReference type="Gene3D" id="3.20.20.70">
    <property type="entry name" value="Aldolase class I"/>
    <property type="match status" value="1"/>
</dbReference>
<gene>
    <name evidence="4" type="ORF">D7D52_12505</name>
</gene>
<dbReference type="AlphaFoldDB" id="A0A386ZA92"/>
<keyword evidence="3" id="KW-0560">Oxidoreductase</keyword>
<organism evidence="4 5">
    <name type="scientific">Nocardia yunnanensis</name>
    <dbReference type="NCBI Taxonomy" id="2382165"/>
    <lineage>
        <taxon>Bacteria</taxon>
        <taxon>Bacillati</taxon>
        <taxon>Actinomycetota</taxon>
        <taxon>Actinomycetes</taxon>
        <taxon>Mycobacteriales</taxon>
        <taxon>Nocardiaceae</taxon>
        <taxon>Nocardia</taxon>
    </lineage>
</organism>
<keyword evidence="4" id="KW-0503">Monooxygenase</keyword>
<protein>
    <submittedName>
        <fullName evidence="4">Nitronate monooxygenase</fullName>
    </submittedName>
</protein>
<reference evidence="4 5" key="1">
    <citation type="submission" date="2018-09" db="EMBL/GenBank/DDBJ databases">
        <title>Nocardia yunnanensis sp. nov., an actinomycete isolated from a soil sample.</title>
        <authorList>
            <person name="Zhang J."/>
        </authorList>
    </citation>
    <scope>NUCLEOTIDE SEQUENCE [LARGE SCALE GENOMIC DNA]</scope>
    <source>
        <strain evidence="4 5">CFHS0054</strain>
    </source>
</reference>
<dbReference type="SUPFAM" id="SSF51412">
    <property type="entry name" value="Inosine monophosphate dehydrogenase (IMPDH)"/>
    <property type="match status" value="1"/>
</dbReference>
<accession>A0A386ZA92</accession>
<keyword evidence="1" id="KW-0285">Flavoprotein</keyword>
<dbReference type="PANTHER" id="PTHR32332:SF31">
    <property type="entry name" value="2-NITROPROPANE DIOXYGENASE FAMILY, PUTATIVE (AFU_ORTHOLOGUE AFUA_2G09850)-RELATED"/>
    <property type="match status" value="1"/>
</dbReference>
<evidence type="ECO:0000313" key="4">
    <source>
        <dbReference type="EMBL" id="AYF74550.1"/>
    </source>
</evidence>
<sequence>MALRTEFTELMGITHPIVSAPMGGVAGGALAAAVSEGGGLGLVGGSRADTEWVERELRIVTERTEKPWGIGFLAWGAGLEAVERALAFGPRAVLVGFGDPRPIAELVRAAGAALIVMVTDMAEAEQAMAVGADVIVAQGTESGGHGARQGRSTLTFVPAVVDRAGATPVLAAGGIADGRGLAAVLTLGAAGALVGTRFQASLEALADPYTAKAVLEAHGEDTERSALLDIVRDSDWPSRYTARTLTHPILDRWRGRDDELARDSAAKQEYLRAVDSGELPQTVWASEAVDLIGSLEPAADLVATLAADAETALRRATGR</sequence>
<dbReference type="CDD" id="cd04730">
    <property type="entry name" value="NPD_like"/>
    <property type="match status" value="1"/>
</dbReference>
<evidence type="ECO:0000256" key="3">
    <source>
        <dbReference type="ARBA" id="ARBA00023002"/>
    </source>
</evidence>
<dbReference type="InterPro" id="IPR013785">
    <property type="entry name" value="Aldolase_TIM"/>
</dbReference>
<dbReference type="KEGG" id="nyu:D7D52_12505"/>
<keyword evidence="5" id="KW-1185">Reference proteome</keyword>
<name>A0A386ZA92_9NOCA</name>
<proteinExistence type="predicted"/>
<evidence type="ECO:0000313" key="5">
    <source>
        <dbReference type="Proteomes" id="UP000267164"/>
    </source>
</evidence>